<dbReference type="Gene3D" id="3.40.309.10">
    <property type="entry name" value="Aldehyde Dehydrogenase, Chain A, domain 2"/>
    <property type="match status" value="1"/>
</dbReference>
<dbReference type="InterPro" id="IPR044086">
    <property type="entry name" value="LUC3-like"/>
</dbReference>
<dbReference type="CDD" id="cd07106">
    <property type="entry name" value="ALDH_AldA-AAD23400"/>
    <property type="match status" value="1"/>
</dbReference>
<dbReference type="InterPro" id="IPR016163">
    <property type="entry name" value="Ald_DH_C"/>
</dbReference>
<dbReference type="InterPro" id="IPR016161">
    <property type="entry name" value="Ald_DH/histidinol_DH"/>
</dbReference>
<comment type="similarity">
    <text evidence="1 4">Belongs to the aldehyde dehydrogenase family.</text>
</comment>
<keyword evidence="7" id="KW-1185">Reference proteome</keyword>
<dbReference type="Pfam" id="PF00171">
    <property type="entry name" value="Aldedh"/>
    <property type="match status" value="1"/>
</dbReference>
<dbReference type="RefSeq" id="WP_007012388.1">
    <property type="nucleotide sequence ID" value="NZ_AGFM01000017.1"/>
</dbReference>
<protein>
    <submittedName>
        <fullName evidence="6">Aldehyde dehydrogenase</fullName>
    </submittedName>
</protein>
<keyword evidence="2 4" id="KW-0560">Oxidoreductase</keyword>
<evidence type="ECO:0000256" key="4">
    <source>
        <dbReference type="RuleBase" id="RU003345"/>
    </source>
</evidence>
<dbReference type="FunFam" id="3.40.605.10:FF:000007">
    <property type="entry name" value="NAD/NADP-dependent betaine aldehyde dehydrogenase"/>
    <property type="match status" value="1"/>
</dbReference>
<feature type="active site" evidence="3">
    <location>
        <position position="240"/>
    </location>
</feature>
<dbReference type="SUPFAM" id="SSF53720">
    <property type="entry name" value="ALDH-like"/>
    <property type="match status" value="1"/>
</dbReference>
<dbReference type="AlphaFoldDB" id="G6EAS5"/>
<sequence>MNTKMLIDGKLVKGAGTLDIVNPASGRPFIQAERADEAQLQQAVAAAKAAFPHWSGLSFEERGEYLLRLADGLQEMQDELARIVTREQGKPLQQAYAEVMGGIYQLRHYAAQRIEPTVIRENEGSRIIEHRTALGVVAAVTPWNFPFLLVTQKIGPALIAGNTVVAKPAPTTPLSALAIAGVAADVFPAGVLNVIVDENDLGSALTGHADVAKVSFTGSTGTGRKVSAAGASTLKRLTLELGGNDAAIVLDDVSPAEIAPRLFGGAMVNAGQVCLAIKRVYAPSAIYDELCDELAKLAREAVVDDGDKQGTQIGPLQNRMQFDKVLGYLEDARANGSVIAGGEALDRDGYFIAPTIVRDIADDAALVREEQFGPILPVLKYDDIDDAIARANDSDFGLGGTVWGKDIDRAAKVAMKVDSGTVWVNKHLDISFDIPFGGAKQSGIGREGGEEGLHAFTQAHIVNIALT</sequence>
<dbReference type="Gene3D" id="3.40.605.10">
    <property type="entry name" value="Aldehyde Dehydrogenase, Chain A, domain 1"/>
    <property type="match status" value="1"/>
</dbReference>
<comment type="caution">
    <text evidence="6">The sequence shown here is derived from an EMBL/GenBank/DDBJ whole genome shotgun (WGS) entry which is preliminary data.</text>
</comment>
<evidence type="ECO:0000259" key="5">
    <source>
        <dbReference type="Pfam" id="PF00171"/>
    </source>
</evidence>
<accession>G6EAS5</accession>
<evidence type="ECO:0000313" key="7">
    <source>
        <dbReference type="Proteomes" id="UP000004030"/>
    </source>
</evidence>
<dbReference type="STRING" id="1088721.JI59_12790"/>
<evidence type="ECO:0000256" key="3">
    <source>
        <dbReference type="PROSITE-ProRule" id="PRU10007"/>
    </source>
</evidence>
<dbReference type="eggNOG" id="COG1012">
    <property type="taxonomic scope" value="Bacteria"/>
</dbReference>
<dbReference type="InterPro" id="IPR029510">
    <property type="entry name" value="Ald_DH_CS_GLU"/>
</dbReference>
<reference evidence="6 7" key="1">
    <citation type="journal article" date="2012" name="J. Bacteriol.">
        <title>Genome sequence of benzo(a)pyrene-degrading bacterium Novosphingobium pentaromativorans US6-1.</title>
        <authorList>
            <person name="Luo Y.R."/>
            <person name="Kang S.G."/>
            <person name="Kim S.J."/>
            <person name="Kim M.R."/>
            <person name="Li N."/>
            <person name="Lee J.H."/>
            <person name="Kwon K.K."/>
        </authorList>
    </citation>
    <scope>NUCLEOTIDE SEQUENCE [LARGE SCALE GENOMIC DNA]</scope>
    <source>
        <strain evidence="6 7">US6-1</strain>
    </source>
</reference>
<proteinExistence type="inferred from homology"/>
<dbReference type="Proteomes" id="UP000004030">
    <property type="component" value="Unassembled WGS sequence"/>
</dbReference>
<dbReference type="OrthoDB" id="9802947at2"/>
<dbReference type="EMBL" id="AGFM01000017">
    <property type="protein sequence ID" value="EHJ61712.1"/>
    <property type="molecule type" value="Genomic_DNA"/>
</dbReference>
<organism evidence="6 7">
    <name type="scientific">Novosphingobium pentaromativorans US6-1</name>
    <dbReference type="NCBI Taxonomy" id="1088721"/>
    <lineage>
        <taxon>Bacteria</taxon>
        <taxon>Pseudomonadati</taxon>
        <taxon>Pseudomonadota</taxon>
        <taxon>Alphaproteobacteria</taxon>
        <taxon>Sphingomonadales</taxon>
        <taxon>Sphingomonadaceae</taxon>
        <taxon>Novosphingobium</taxon>
    </lineage>
</organism>
<dbReference type="GO" id="GO:0016620">
    <property type="term" value="F:oxidoreductase activity, acting on the aldehyde or oxo group of donors, NAD or NADP as acceptor"/>
    <property type="evidence" value="ECO:0007669"/>
    <property type="project" value="InterPro"/>
</dbReference>
<dbReference type="InterPro" id="IPR016162">
    <property type="entry name" value="Ald_DH_N"/>
</dbReference>
<dbReference type="KEGG" id="npn:JI59_12790"/>
<gene>
    <name evidence="6" type="ORF">NSU_1473</name>
</gene>
<name>G6EAS5_9SPHN</name>
<evidence type="ECO:0000256" key="2">
    <source>
        <dbReference type="ARBA" id="ARBA00023002"/>
    </source>
</evidence>
<dbReference type="InterPro" id="IPR015590">
    <property type="entry name" value="Aldehyde_DH_dom"/>
</dbReference>
<dbReference type="PATRIC" id="fig|1088721.3.peg.1454"/>
<dbReference type="PROSITE" id="PS00687">
    <property type="entry name" value="ALDEHYDE_DEHYDR_GLU"/>
    <property type="match status" value="1"/>
</dbReference>
<dbReference type="PANTHER" id="PTHR11699">
    <property type="entry name" value="ALDEHYDE DEHYDROGENASE-RELATED"/>
    <property type="match status" value="1"/>
</dbReference>
<evidence type="ECO:0000313" key="6">
    <source>
        <dbReference type="EMBL" id="EHJ61712.1"/>
    </source>
</evidence>
<feature type="domain" description="Aldehyde dehydrogenase" evidence="5">
    <location>
        <begin position="16"/>
        <end position="461"/>
    </location>
</feature>
<evidence type="ECO:0000256" key="1">
    <source>
        <dbReference type="ARBA" id="ARBA00009986"/>
    </source>
</evidence>